<comment type="caution">
    <text evidence="7">The sequence shown here is derived from an EMBL/GenBank/DDBJ whole genome shotgun (WGS) entry which is preliminary data.</text>
</comment>
<comment type="similarity">
    <text evidence="3">Belongs to the SPOT14 family.</text>
</comment>
<feature type="compositionally biased region" description="Low complexity" evidence="6">
    <location>
        <begin position="159"/>
        <end position="181"/>
    </location>
</feature>
<sequence>MASYGDMTGSATVENSRTSLRRMARHEEPEFSNASILYSMEKFVKAVNEMEETILVPSRLLDLAVGDSNDTVSQKGLSNINTTMPHTDLYRLYNIVNKMKLELLWSQKSTDENNDDDDIDIDDRRTTKSSSTSLTTTTTSTTSTTSTDHVRLGHARCPSTTSMQSVQSASSLISSSSSSSDTDSDVGIEIDSGMETEDTINDRYANQAAENFRRHLHGLHRSIKRMTNAAEYLTLRYQADVGGQA</sequence>
<evidence type="ECO:0000256" key="3">
    <source>
        <dbReference type="ARBA" id="ARBA00009488"/>
    </source>
</evidence>
<dbReference type="Gene3D" id="6.10.140.1610">
    <property type="match status" value="1"/>
</dbReference>
<feature type="compositionally biased region" description="Low complexity" evidence="6">
    <location>
        <begin position="128"/>
        <end position="147"/>
    </location>
</feature>
<keyword evidence="8" id="KW-1185">Reference proteome</keyword>
<keyword evidence="5" id="KW-0539">Nucleus</keyword>
<dbReference type="InterPro" id="IPR009786">
    <property type="entry name" value="Spot_14"/>
</dbReference>
<feature type="region of interest" description="Disordered" evidence="6">
    <location>
        <begin position="110"/>
        <end position="185"/>
    </location>
</feature>
<evidence type="ECO:0000256" key="6">
    <source>
        <dbReference type="SAM" id="MobiDB-lite"/>
    </source>
</evidence>
<protein>
    <recommendedName>
        <fullName evidence="9">Mid1-interacting protein</fullName>
    </recommendedName>
</protein>
<reference evidence="7 8" key="1">
    <citation type="submission" date="2020-08" db="EMBL/GenBank/DDBJ databases">
        <title>Aphidius gifuensis genome sequencing and assembly.</title>
        <authorList>
            <person name="Du Z."/>
        </authorList>
    </citation>
    <scope>NUCLEOTIDE SEQUENCE [LARGE SCALE GENOMIC DNA]</scope>
    <source>
        <strain evidence="7">YNYX2018</strain>
        <tissue evidence="7">Adults</tissue>
    </source>
</reference>
<dbReference type="GO" id="GO:0046890">
    <property type="term" value="P:regulation of lipid biosynthetic process"/>
    <property type="evidence" value="ECO:0007669"/>
    <property type="project" value="TreeGrafter"/>
</dbReference>
<keyword evidence="4" id="KW-0963">Cytoplasm</keyword>
<evidence type="ECO:0000256" key="2">
    <source>
        <dbReference type="ARBA" id="ARBA00004496"/>
    </source>
</evidence>
<dbReference type="Proteomes" id="UP000639338">
    <property type="component" value="Unassembled WGS sequence"/>
</dbReference>
<dbReference type="PANTHER" id="PTHR14315:SF17">
    <property type="entry name" value="MIP21584P"/>
    <property type="match status" value="1"/>
</dbReference>
<dbReference type="Pfam" id="PF07084">
    <property type="entry name" value="Spot_14"/>
    <property type="match status" value="1"/>
</dbReference>
<organism evidence="7 8">
    <name type="scientific">Aphidius gifuensis</name>
    <name type="common">Parasitoid wasp</name>
    <dbReference type="NCBI Taxonomy" id="684658"/>
    <lineage>
        <taxon>Eukaryota</taxon>
        <taxon>Metazoa</taxon>
        <taxon>Ecdysozoa</taxon>
        <taxon>Arthropoda</taxon>
        <taxon>Hexapoda</taxon>
        <taxon>Insecta</taxon>
        <taxon>Pterygota</taxon>
        <taxon>Neoptera</taxon>
        <taxon>Endopterygota</taxon>
        <taxon>Hymenoptera</taxon>
        <taxon>Apocrita</taxon>
        <taxon>Ichneumonoidea</taxon>
        <taxon>Braconidae</taxon>
        <taxon>Aphidiinae</taxon>
        <taxon>Aphidius</taxon>
    </lineage>
</organism>
<evidence type="ECO:0000313" key="8">
    <source>
        <dbReference type="Proteomes" id="UP000639338"/>
    </source>
</evidence>
<dbReference type="PANTHER" id="PTHR14315">
    <property type="entry name" value="SPOT14 FAMILY MEMBER"/>
    <property type="match status" value="1"/>
</dbReference>
<evidence type="ECO:0000313" key="7">
    <source>
        <dbReference type="EMBL" id="KAF7997214.1"/>
    </source>
</evidence>
<dbReference type="InterPro" id="IPR053719">
    <property type="entry name" value="Lipogen_MT_Stabilize_sf"/>
</dbReference>
<evidence type="ECO:0000256" key="1">
    <source>
        <dbReference type="ARBA" id="ARBA00004123"/>
    </source>
</evidence>
<name>A0A835CUP0_APHGI</name>
<dbReference type="GO" id="GO:0005634">
    <property type="term" value="C:nucleus"/>
    <property type="evidence" value="ECO:0007669"/>
    <property type="project" value="UniProtKB-SubCell"/>
</dbReference>
<evidence type="ECO:0000256" key="4">
    <source>
        <dbReference type="ARBA" id="ARBA00022490"/>
    </source>
</evidence>
<gene>
    <name evidence="7" type="ORF">HCN44_005491</name>
</gene>
<dbReference type="GO" id="GO:0005829">
    <property type="term" value="C:cytosol"/>
    <property type="evidence" value="ECO:0007669"/>
    <property type="project" value="TreeGrafter"/>
</dbReference>
<evidence type="ECO:0008006" key="9">
    <source>
        <dbReference type="Google" id="ProtNLM"/>
    </source>
</evidence>
<evidence type="ECO:0000256" key="5">
    <source>
        <dbReference type="ARBA" id="ARBA00023242"/>
    </source>
</evidence>
<dbReference type="AlphaFoldDB" id="A0A835CUP0"/>
<dbReference type="EMBL" id="JACMRX010000001">
    <property type="protein sequence ID" value="KAF7997214.1"/>
    <property type="molecule type" value="Genomic_DNA"/>
</dbReference>
<comment type="subcellular location">
    <subcellularLocation>
        <location evidence="2">Cytoplasm</location>
    </subcellularLocation>
    <subcellularLocation>
        <location evidence="1">Nucleus</location>
    </subcellularLocation>
</comment>
<feature type="compositionally biased region" description="Acidic residues" evidence="6">
    <location>
        <begin position="112"/>
        <end position="121"/>
    </location>
</feature>
<proteinExistence type="inferred from homology"/>
<dbReference type="OrthoDB" id="5951908at2759"/>
<accession>A0A835CUP0</accession>